<evidence type="ECO:0000256" key="1">
    <source>
        <dbReference type="ARBA" id="ARBA00001974"/>
    </source>
</evidence>
<feature type="domain" description="FAD-binding PCMH-type" evidence="6">
    <location>
        <begin position="23"/>
        <end position="194"/>
    </location>
</feature>
<reference evidence="7" key="1">
    <citation type="submission" date="2021-02" db="EMBL/GenBank/DDBJ databases">
        <authorList>
            <person name="Dougan E. K."/>
            <person name="Rhodes N."/>
            <person name="Thang M."/>
            <person name="Chan C."/>
        </authorList>
    </citation>
    <scope>NUCLEOTIDE SEQUENCE</scope>
</reference>
<keyword evidence="4" id="KW-0274">FAD</keyword>
<dbReference type="Pfam" id="PF01565">
    <property type="entry name" value="FAD_binding_4"/>
    <property type="match status" value="1"/>
</dbReference>
<comment type="cofactor">
    <cofactor evidence="1">
        <name>FAD</name>
        <dbReference type="ChEBI" id="CHEBI:57692"/>
    </cofactor>
</comment>
<dbReference type="PANTHER" id="PTHR42973:SF39">
    <property type="entry name" value="FAD-BINDING PCMH-TYPE DOMAIN-CONTAINING PROTEIN"/>
    <property type="match status" value="1"/>
</dbReference>
<keyword evidence="3" id="KW-0285">Flavoprotein</keyword>
<dbReference type="Pfam" id="PF08031">
    <property type="entry name" value="BBE"/>
    <property type="match status" value="1"/>
</dbReference>
<proteinExistence type="inferred from homology"/>
<dbReference type="InterPro" id="IPR050416">
    <property type="entry name" value="FAD-linked_Oxidoreductase"/>
</dbReference>
<comment type="caution">
    <text evidence="7">The sequence shown here is derived from an EMBL/GenBank/DDBJ whole genome shotgun (WGS) entry which is preliminary data.</text>
</comment>
<keyword evidence="8" id="KW-1185">Reference proteome</keyword>
<evidence type="ECO:0000256" key="5">
    <source>
        <dbReference type="ARBA" id="ARBA00023002"/>
    </source>
</evidence>
<dbReference type="Proteomes" id="UP000604046">
    <property type="component" value="Unassembled WGS sequence"/>
</dbReference>
<evidence type="ECO:0000313" key="7">
    <source>
        <dbReference type="EMBL" id="CAE7348367.1"/>
    </source>
</evidence>
<dbReference type="PROSITE" id="PS51387">
    <property type="entry name" value="FAD_PCMH"/>
    <property type="match status" value="1"/>
</dbReference>
<name>A0A812PHI8_9DINO</name>
<sequence>MADAAVLEQLASQLECEHSLKDLHGSPRIVAAPRSVSDVASCVRAAGSLGCSVSVVGGNHSGYGGLGDLVLEMEHHFNAIVADSAAGRVRTEAGVKLKSLAAKAAEAELAVPLGTAPTVGVGLILQGGVGHSTRRLGLALDAIHSLQLVTAAGDVLSLGCDSSDEEHKDLFWALCGCGPNFGVVTSFELNASKLQSCRQTRQVFHVPSDRTACEVAPAVRAYMLRSQSLPRDCCSDCCLYMADDPAEPGMRVGIYDFNFGCDVPPVDAAGAKLVVEQVDHGLGPIQLMETEPYLCEQPFGVAHRGFGSSRRFFTRALFFARDAEIGEMLVESLSKAPSRHCYFHFQHMGGAVADGSTGSSAFLARDAEWSLVITGSWAEDEGDCTPWVRDVVKLLLPLALGCYATDLGAQDVEMAGQTFGRNAERLLALKQKWDPNNMFRHGFPLSQLGKAA</sequence>
<accession>A0A812PHI8</accession>
<dbReference type="OrthoDB" id="363185at2759"/>
<dbReference type="InterPro" id="IPR006094">
    <property type="entry name" value="Oxid_FAD_bind_N"/>
</dbReference>
<keyword evidence="5" id="KW-0560">Oxidoreductase</keyword>
<dbReference type="Gene3D" id="3.30.465.10">
    <property type="match status" value="1"/>
</dbReference>
<evidence type="ECO:0000256" key="4">
    <source>
        <dbReference type="ARBA" id="ARBA00022827"/>
    </source>
</evidence>
<dbReference type="InterPro" id="IPR012951">
    <property type="entry name" value="BBE"/>
</dbReference>
<evidence type="ECO:0000256" key="2">
    <source>
        <dbReference type="ARBA" id="ARBA00005466"/>
    </source>
</evidence>
<dbReference type="InterPro" id="IPR016169">
    <property type="entry name" value="FAD-bd_PCMH_sub2"/>
</dbReference>
<dbReference type="GO" id="GO:0071949">
    <property type="term" value="F:FAD binding"/>
    <property type="evidence" value="ECO:0007669"/>
    <property type="project" value="InterPro"/>
</dbReference>
<dbReference type="InterPro" id="IPR016166">
    <property type="entry name" value="FAD-bd_PCMH"/>
</dbReference>
<dbReference type="Gene3D" id="3.40.462.20">
    <property type="match status" value="1"/>
</dbReference>
<dbReference type="AlphaFoldDB" id="A0A812PHI8"/>
<organism evidence="7 8">
    <name type="scientific">Symbiodinium natans</name>
    <dbReference type="NCBI Taxonomy" id="878477"/>
    <lineage>
        <taxon>Eukaryota</taxon>
        <taxon>Sar</taxon>
        <taxon>Alveolata</taxon>
        <taxon>Dinophyceae</taxon>
        <taxon>Suessiales</taxon>
        <taxon>Symbiodiniaceae</taxon>
        <taxon>Symbiodinium</taxon>
    </lineage>
</organism>
<protein>
    <recommendedName>
        <fullName evidence="6">FAD-binding PCMH-type domain-containing protein</fullName>
    </recommendedName>
</protein>
<evidence type="ECO:0000256" key="3">
    <source>
        <dbReference type="ARBA" id="ARBA00022630"/>
    </source>
</evidence>
<gene>
    <name evidence="7" type="ORF">SNAT2548_LOCUS18299</name>
</gene>
<evidence type="ECO:0000259" key="6">
    <source>
        <dbReference type="PROSITE" id="PS51387"/>
    </source>
</evidence>
<evidence type="ECO:0000313" key="8">
    <source>
        <dbReference type="Proteomes" id="UP000604046"/>
    </source>
</evidence>
<dbReference type="PANTHER" id="PTHR42973">
    <property type="entry name" value="BINDING OXIDOREDUCTASE, PUTATIVE (AFU_ORTHOLOGUE AFUA_1G17690)-RELATED"/>
    <property type="match status" value="1"/>
</dbReference>
<dbReference type="GO" id="GO:0016491">
    <property type="term" value="F:oxidoreductase activity"/>
    <property type="evidence" value="ECO:0007669"/>
    <property type="project" value="UniProtKB-KW"/>
</dbReference>
<comment type="similarity">
    <text evidence="2">Belongs to the oxygen-dependent FAD-linked oxidoreductase family.</text>
</comment>
<dbReference type="InterPro" id="IPR036318">
    <property type="entry name" value="FAD-bd_PCMH-like_sf"/>
</dbReference>
<dbReference type="SUPFAM" id="SSF56176">
    <property type="entry name" value="FAD-binding/transporter-associated domain-like"/>
    <property type="match status" value="1"/>
</dbReference>
<dbReference type="EMBL" id="CAJNDS010002140">
    <property type="protein sequence ID" value="CAE7348367.1"/>
    <property type="molecule type" value="Genomic_DNA"/>
</dbReference>